<dbReference type="SUPFAM" id="SSF55729">
    <property type="entry name" value="Acyl-CoA N-acyltransferases (Nat)"/>
    <property type="match status" value="1"/>
</dbReference>
<dbReference type="PANTHER" id="PTHR43877">
    <property type="entry name" value="AMINOALKYLPHOSPHONATE N-ACETYLTRANSFERASE-RELATED-RELATED"/>
    <property type="match status" value="1"/>
</dbReference>
<keyword evidence="5" id="KW-1185">Reference proteome</keyword>
<dbReference type="AlphaFoldDB" id="A0A7W9TZ38"/>
<evidence type="ECO:0000313" key="4">
    <source>
        <dbReference type="EMBL" id="MBB6104073.1"/>
    </source>
</evidence>
<dbReference type="PROSITE" id="PS51186">
    <property type="entry name" value="GNAT"/>
    <property type="match status" value="1"/>
</dbReference>
<dbReference type="CDD" id="cd04301">
    <property type="entry name" value="NAT_SF"/>
    <property type="match status" value="1"/>
</dbReference>
<gene>
    <name evidence="4" type="ORF">F4827_003932</name>
</gene>
<dbReference type="Pfam" id="PF00583">
    <property type="entry name" value="Acetyltransf_1"/>
    <property type="match status" value="1"/>
</dbReference>
<dbReference type="Proteomes" id="UP000571554">
    <property type="component" value="Unassembled WGS sequence"/>
</dbReference>
<accession>A0A7W9TZ38</accession>
<protein>
    <submittedName>
        <fullName evidence="4">Putative acetyltransferase</fullName>
        <ecNumber evidence="4">2.3.1.-</ecNumber>
    </submittedName>
</protein>
<dbReference type="InterPro" id="IPR050832">
    <property type="entry name" value="Bact_Acetyltransf"/>
</dbReference>
<evidence type="ECO:0000259" key="3">
    <source>
        <dbReference type="PROSITE" id="PS51186"/>
    </source>
</evidence>
<dbReference type="Gene3D" id="3.40.630.30">
    <property type="match status" value="1"/>
</dbReference>
<reference evidence="4 5" key="1">
    <citation type="submission" date="2020-08" db="EMBL/GenBank/DDBJ databases">
        <title>Above-ground endophytic microbial communities from plants in different locations in the United States.</title>
        <authorList>
            <person name="Frank C."/>
        </authorList>
    </citation>
    <scope>NUCLEOTIDE SEQUENCE [LARGE SCALE GENOMIC DNA]</scope>
    <source>
        <strain evidence="4 5">WP4_2_2</strain>
    </source>
</reference>
<evidence type="ECO:0000256" key="1">
    <source>
        <dbReference type="ARBA" id="ARBA00022679"/>
    </source>
</evidence>
<evidence type="ECO:0000313" key="5">
    <source>
        <dbReference type="Proteomes" id="UP000571554"/>
    </source>
</evidence>
<evidence type="ECO:0000256" key="2">
    <source>
        <dbReference type="ARBA" id="ARBA00023315"/>
    </source>
</evidence>
<feature type="domain" description="N-acetyltransferase" evidence="3">
    <location>
        <begin position="18"/>
        <end position="177"/>
    </location>
</feature>
<dbReference type="InterPro" id="IPR000182">
    <property type="entry name" value="GNAT_dom"/>
</dbReference>
<dbReference type="RefSeq" id="WP_183726001.1">
    <property type="nucleotide sequence ID" value="NZ_JACHBW010000011.1"/>
</dbReference>
<dbReference type="EC" id="2.3.1.-" evidence="4"/>
<keyword evidence="2 4" id="KW-0012">Acyltransferase</keyword>
<keyword evidence="1 4" id="KW-0808">Transferase</keyword>
<name>A0A7W9TZ38_9BURK</name>
<comment type="caution">
    <text evidence="4">The sequence shown here is derived from an EMBL/GenBank/DDBJ whole genome shotgun (WGS) entry which is preliminary data.</text>
</comment>
<dbReference type="GO" id="GO:0016747">
    <property type="term" value="F:acyltransferase activity, transferring groups other than amino-acyl groups"/>
    <property type="evidence" value="ECO:0007669"/>
    <property type="project" value="InterPro"/>
</dbReference>
<organism evidence="4 5">
    <name type="scientific">Paraburkholderia bannensis</name>
    <dbReference type="NCBI Taxonomy" id="765414"/>
    <lineage>
        <taxon>Bacteria</taxon>
        <taxon>Pseudomonadati</taxon>
        <taxon>Pseudomonadota</taxon>
        <taxon>Betaproteobacteria</taxon>
        <taxon>Burkholderiales</taxon>
        <taxon>Burkholderiaceae</taxon>
        <taxon>Paraburkholderia</taxon>
    </lineage>
</organism>
<dbReference type="InterPro" id="IPR016181">
    <property type="entry name" value="Acyl_CoA_acyltransferase"/>
</dbReference>
<proteinExistence type="predicted"/>
<sequence>MNRRTDAFTARSAFAQSVRLRAAELDDCQAMADLMNLPGVRRGTLSHGYRTAEGLRAWLENSKVDRTSIVAEHEGRVIGQAELMAHDGRRSHCASLGIGVHDAFQGRGVGALLMGALIDAADTAFGLRRIELQVFADNAPAIGLYRRFGFEVEARARAYAIRDGALHDVLHMARLAPAPAFAGAAEHIEPPIAF</sequence>
<dbReference type="EMBL" id="JACHBW010000011">
    <property type="protein sequence ID" value="MBB6104073.1"/>
    <property type="molecule type" value="Genomic_DNA"/>
</dbReference>